<evidence type="ECO:0000256" key="1">
    <source>
        <dbReference type="SAM" id="MobiDB-lite"/>
    </source>
</evidence>
<keyword evidence="4" id="KW-1185">Reference proteome</keyword>
<accession>A0ABS3BAI0</accession>
<dbReference type="InterPro" id="IPR018759">
    <property type="entry name" value="BBP2_2"/>
</dbReference>
<organism evidence="3 4">
    <name type="scientific">Marinobacter daepoensis</name>
    <dbReference type="NCBI Taxonomy" id="262077"/>
    <lineage>
        <taxon>Bacteria</taxon>
        <taxon>Pseudomonadati</taxon>
        <taxon>Pseudomonadota</taxon>
        <taxon>Gammaproteobacteria</taxon>
        <taxon>Pseudomonadales</taxon>
        <taxon>Marinobacteraceae</taxon>
        <taxon>Marinobacter</taxon>
    </lineage>
</organism>
<comment type="caution">
    <text evidence="3">The sequence shown here is derived from an EMBL/GenBank/DDBJ whole genome shotgun (WGS) entry which is preliminary data.</text>
</comment>
<keyword evidence="2" id="KW-0732">Signal</keyword>
<feature type="compositionally biased region" description="Polar residues" evidence="1">
    <location>
        <begin position="122"/>
        <end position="141"/>
    </location>
</feature>
<evidence type="ECO:0000313" key="4">
    <source>
        <dbReference type="Proteomes" id="UP000664344"/>
    </source>
</evidence>
<evidence type="ECO:0000256" key="2">
    <source>
        <dbReference type="SAM" id="SignalP"/>
    </source>
</evidence>
<dbReference type="RefSeq" id="WP_206556662.1">
    <property type="nucleotide sequence ID" value="NZ_JAFKDB010000008.1"/>
</dbReference>
<feature type="chain" id="PRO_5045598973" evidence="2">
    <location>
        <begin position="28"/>
        <end position="425"/>
    </location>
</feature>
<dbReference type="Proteomes" id="UP000664344">
    <property type="component" value="Unassembled WGS sequence"/>
</dbReference>
<sequence>MAEASVKKMVALTTLFVSAMNSAPLSAEPVAYSIGLEERYTDNARQVDSGGDGDFESRINFGINYNSDPGKCNGSVSANLGYGRWLDDTYDPETYVNSDIFGDCQLAGSFYWDISNQTRDIIQDSRGGNNPDNTSRKNIFSTGPRYEMRLSPQDQLSLEFRYESTNYDEPDETDSDRYVGTASWNHLLSTTLSGGLSVQLDNSEMDTGQEIDRQTANLNFNKRWVSTQVSGSVGVSKIESSFAGSSSDNDGLVWSLFLERDLNSSSSIYLNGNHQLTDQTSDFDIVFADLVFNVEQTEAIEVTAINAGYRNNLSNGDRLQFGISYSMTEYLSSGYEEESAKFEASYQRQLTSRLSGDVSGSIGQNSYTDDDTEDETVSMSAGLEYDMSRALSGRLLVSREEKISDAGSREYVENWVEFGLNYRFQ</sequence>
<dbReference type="EMBL" id="JAFKDB010000008">
    <property type="protein sequence ID" value="MBN7768870.1"/>
    <property type="molecule type" value="Genomic_DNA"/>
</dbReference>
<name>A0ABS3BAI0_9GAMM</name>
<reference evidence="3 4" key="1">
    <citation type="submission" date="2021-02" db="EMBL/GenBank/DDBJ databases">
        <title>PHA producing bacteria isolated from coastal sediment in Guangdong, Shenzhen.</title>
        <authorList>
            <person name="Zheng W."/>
            <person name="Yu S."/>
            <person name="Huang Y."/>
        </authorList>
    </citation>
    <scope>NUCLEOTIDE SEQUENCE [LARGE SCALE GENOMIC DNA]</scope>
    <source>
        <strain evidence="3 4">TN21-5</strain>
    </source>
</reference>
<feature type="region of interest" description="Disordered" evidence="1">
    <location>
        <begin position="122"/>
        <end position="142"/>
    </location>
</feature>
<feature type="signal peptide" evidence="2">
    <location>
        <begin position="1"/>
        <end position="27"/>
    </location>
</feature>
<proteinExistence type="predicted"/>
<protein>
    <submittedName>
        <fullName evidence="3">Outer membrane beta-barrel protein</fullName>
    </submittedName>
</protein>
<gene>
    <name evidence="3" type="ORF">JYP53_03000</name>
</gene>
<dbReference type="Pfam" id="PF10082">
    <property type="entry name" value="BBP2_2"/>
    <property type="match status" value="1"/>
</dbReference>
<evidence type="ECO:0000313" key="3">
    <source>
        <dbReference type="EMBL" id="MBN7768870.1"/>
    </source>
</evidence>